<evidence type="ECO:0000313" key="3">
    <source>
        <dbReference type="Proteomes" id="UP001595772"/>
    </source>
</evidence>
<reference evidence="3" key="1">
    <citation type="journal article" date="2019" name="Int. J. Syst. Evol. Microbiol.">
        <title>The Global Catalogue of Microorganisms (GCM) 10K type strain sequencing project: providing services to taxonomists for standard genome sequencing and annotation.</title>
        <authorList>
            <consortium name="The Broad Institute Genomics Platform"/>
            <consortium name="The Broad Institute Genome Sequencing Center for Infectious Disease"/>
            <person name="Wu L."/>
            <person name="Ma J."/>
        </authorList>
    </citation>
    <scope>NUCLEOTIDE SEQUENCE [LARGE SCALE GENOMIC DNA]</scope>
    <source>
        <strain evidence="3">IBRC-M 10703</strain>
    </source>
</reference>
<sequence length="289" mass="33029">MNETIEKAKDLKELARFLSEINKQKVSHIGYCGEKVEEIYETLKQDFIDKDGDIKFLVARGNSGEIIAAIGMDIDDTRAEVWGPFNQPGSATLQDQLWTQIVNDNPTVLDFHFFINKENIGQQAFMNELKAIRTGEHLILEVQKQNFVSLDKIKSVSFKQGDFKAFEKLHNETFPNTYYDAKTIIHRLSTENILKVLKNESDELQGYAYFEMDTKMEEGSLEYIGISANAQNQGLGTLLLKEVLTDMFSFPQINEIRLSVDYSNSKANHVYMKAGFKPKNILISYCLKP</sequence>
<dbReference type="InterPro" id="IPR016181">
    <property type="entry name" value="Acyl_CoA_acyltransferase"/>
</dbReference>
<dbReference type="PROSITE" id="PS51186">
    <property type="entry name" value="GNAT"/>
    <property type="match status" value="1"/>
</dbReference>
<dbReference type="SUPFAM" id="SSF55729">
    <property type="entry name" value="Acyl-CoA N-acyltransferases (Nat)"/>
    <property type="match status" value="1"/>
</dbReference>
<dbReference type="RefSeq" id="WP_379494897.1">
    <property type="nucleotide sequence ID" value="NZ_JBHSAO010000001.1"/>
</dbReference>
<dbReference type="Proteomes" id="UP001595772">
    <property type="component" value="Unassembled WGS sequence"/>
</dbReference>
<name>A0ABV8GWE5_9BACI</name>
<feature type="domain" description="N-acetyltransferase" evidence="1">
    <location>
        <begin position="153"/>
        <end position="289"/>
    </location>
</feature>
<dbReference type="InterPro" id="IPR000182">
    <property type="entry name" value="GNAT_dom"/>
</dbReference>
<evidence type="ECO:0000313" key="2">
    <source>
        <dbReference type="EMBL" id="MFC4022381.1"/>
    </source>
</evidence>
<proteinExistence type="predicted"/>
<accession>A0ABV8GWE5</accession>
<keyword evidence="2" id="KW-0808">Transferase</keyword>
<dbReference type="Pfam" id="PF00583">
    <property type="entry name" value="Acetyltransf_1"/>
    <property type="match status" value="1"/>
</dbReference>
<keyword evidence="2" id="KW-0012">Acyltransferase</keyword>
<comment type="caution">
    <text evidence="2">The sequence shown here is derived from an EMBL/GenBank/DDBJ whole genome shotgun (WGS) entry which is preliminary data.</text>
</comment>
<organism evidence="2 3">
    <name type="scientific">Oceanobacillus longus</name>
    <dbReference type="NCBI Taxonomy" id="930120"/>
    <lineage>
        <taxon>Bacteria</taxon>
        <taxon>Bacillati</taxon>
        <taxon>Bacillota</taxon>
        <taxon>Bacilli</taxon>
        <taxon>Bacillales</taxon>
        <taxon>Bacillaceae</taxon>
        <taxon>Oceanobacillus</taxon>
    </lineage>
</organism>
<dbReference type="EC" id="2.3.-.-" evidence="2"/>
<dbReference type="GO" id="GO:0016746">
    <property type="term" value="F:acyltransferase activity"/>
    <property type="evidence" value="ECO:0007669"/>
    <property type="project" value="UniProtKB-KW"/>
</dbReference>
<protein>
    <submittedName>
        <fullName evidence="2">GNAT family N-acetyltransferase</fullName>
        <ecNumber evidence="2">2.3.-.-</ecNumber>
    </submittedName>
</protein>
<dbReference type="EMBL" id="JBHSAO010000001">
    <property type="protein sequence ID" value="MFC4022381.1"/>
    <property type="molecule type" value="Genomic_DNA"/>
</dbReference>
<evidence type="ECO:0000259" key="1">
    <source>
        <dbReference type="PROSITE" id="PS51186"/>
    </source>
</evidence>
<keyword evidence="3" id="KW-1185">Reference proteome</keyword>
<dbReference type="CDD" id="cd04301">
    <property type="entry name" value="NAT_SF"/>
    <property type="match status" value="1"/>
</dbReference>
<dbReference type="Gene3D" id="3.40.630.30">
    <property type="match status" value="1"/>
</dbReference>
<gene>
    <name evidence="2" type="ORF">ACFOUV_00955</name>
</gene>